<evidence type="ECO:0000259" key="9">
    <source>
        <dbReference type="Pfam" id="PF07687"/>
    </source>
</evidence>
<keyword evidence="10" id="KW-0121">Carboxypeptidase</keyword>
<dbReference type="Pfam" id="PF01546">
    <property type="entry name" value="Peptidase_M20"/>
    <property type="match status" value="1"/>
</dbReference>
<evidence type="ECO:0000256" key="6">
    <source>
        <dbReference type="PIRSR" id="PIRSR037217-1"/>
    </source>
</evidence>
<accession>A0A6G1LKW2</accession>
<feature type="binding site" evidence="7">
    <location>
        <position position="145"/>
    </location>
    <ligand>
        <name>Zn(2+)</name>
        <dbReference type="ChEBI" id="CHEBI:29105"/>
        <label>2</label>
    </ligand>
</feature>
<feature type="domain" description="Peptidase M20 dimerisation" evidence="9">
    <location>
        <begin position="260"/>
        <end position="411"/>
    </location>
</feature>
<evidence type="ECO:0000313" key="11">
    <source>
        <dbReference type="Proteomes" id="UP000799436"/>
    </source>
</evidence>
<dbReference type="OrthoDB" id="3064516at2759"/>
<proteinExistence type="inferred from homology"/>
<dbReference type="AlphaFoldDB" id="A0A6G1LKW2"/>
<name>A0A6G1LKW2_9PEZI</name>
<gene>
    <name evidence="10" type="ORF">EJ03DRAFT_323710</name>
</gene>
<keyword evidence="11" id="KW-1185">Reference proteome</keyword>
<evidence type="ECO:0000256" key="5">
    <source>
        <dbReference type="ARBA" id="ARBA00022833"/>
    </source>
</evidence>
<dbReference type="Proteomes" id="UP000799436">
    <property type="component" value="Unassembled WGS sequence"/>
</dbReference>
<comment type="similarity">
    <text evidence="1">Belongs to the peptidase M20A family.</text>
</comment>
<reference evidence="10" key="1">
    <citation type="journal article" date="2020" name="Stud. Mycol.">
        <title>101 Dothideomycetes genomes: a test case for predicting lifestyles and emergence of pathogens.</title>
        <authorList>
            <person name="Haridas S."/>
            <person name="Albert R."/>
            <person name="Binder M."/>
            <person name="Bloem J."/>
            <person name="Labutti K."/>
            <person name="Salamov A."/>
            <person name="Andreopoulos B."/>
            <person name="Baker S."/>
            <person name="Barry K."/>
            <person name="Bills G."/>
            <person name="Bluhm B."/>
            <person name="Cannon C."/>
            <person name="Castanera R."/>
            <person name="Culley D."/>
            <person name="Daum C."/>
            <person name="Ezra D."/>
            <person name="Gonzalez J."/>
            <person name="Henrissat B."/>
            <person name="Kuo A."/>
            <person name="Liang C."/>
            <person name="Lipzen A."/>
            <person name="Lutzoni F."/>
            <person name="Magnuson J."/>
            <person name="Mondo S."/>
            <person name="Nolan M."/>
            <person name="Ohm R."/>
            <person name="Pangilinan J."/>
            <person name="Park H.-J."/>
            <person name="Ramirez L."/>
            <person name="Alfaro M."/>
            <person name="Sun H."/>
            <person name="Tritt A."/>
            <person name="Yoshinaga Y."/>
            <person name="Zwiers L.-H."/>
            <person name="Turgeon B."/>
            <person name="Goodwin S."/>
            <person name="Spatafora J."/>
            <person name="Crous P."/>
            <person name="Grigoriev I."/>
        </authorList>
    </citation>
    <scope>NUCLEOTIDE SEQUENCE</scope>
    <source>
        <strain evidence="10">CBS 116005</strain>
    </source>
</reference>
<dbReference type="PIRSF" id="PIRSF037217">
    <property type="entry name" value="Carboxypeptidase_S"/>
    <property type="match status" value="1"/>
</dbReference>
<feature type="binding site" evidence="7">
    <location>
        <position position="241"/>
    </location>
    <ligand>
        <name>Zn(2+)</name>
        <dbReference type="ChEBI" id="CHEBI:29105"/>
        <label>2</label>
    </ligand>
</feature>
<dbReference type="InterPro" id="IPR001261">
    <property type="entry name" value="ArgE/DapE_CS"/>
</dbReference>
<dbReference type="GO" id="GO:0046872">
    <property type="term" value="F:metal ion binding"/>
    <property type="evidence" value="ECO:0007669"/>
    <property type="project" value="UniProtKB-KW"/>
</dbReference>
<dbReference type="EMBL" id="ML995811">
    <property type="protein sequence ID" value="KAF2773202.1"/>
    <property type="molecule type" value="Genomic_DNA"/>
</dbReference>
<evidence type="ECO:0000256" key="4">
    <source>
        <dbReference type="ARBA" id="ARBA00022801"/>
    </source>
</evidence>
<keyword evidence="5 7" id="KW-0862">Zinc</keyword>
<evidence type="ECO:0000256" key="2">
    <source>
        <dbReference type="ARBA" id="ARBA00022670"/>
    </source>
</evidence>
<feature type="signal peptide" evidence="8">
    <location>
        <begin position="1"/>
        <end position="17"/>
    </location>
</feature>
<dbReference type="SUPFAM" id="SSF55031">
    <property type="entry name" value="Bacterial exopeptidase dimerisation domain"/>
    <property type="match status" value="1"/>
</dbReference>
<dbReference type="PANTHER" id="PTHR45962">
    <property type="entry name" value="N-FATTY-ACYL-AMINO ACID SYNTHASE/HYDROLASE PM20D1"/>
    <property type="match status" value="1"/>
</dbReference>
<evidence type="ECO:0000256" key="8">
    <source>
        <dbReference type="SAM" id="SignalP"/>
    </source>
</evidence>
<dbReference type="Gene3D" id="1.10.150.900">
    <property type="match status" value="1"/>
</dbReference>
<evidence type="ECO:0000256" key="7">
    <source>
        <dbReference type="PIRSR" id="PIRSR037217-2"/>
    </source>
</evidence>
<keyword evidence="2" id="KW-0645">Protease</keyword>
<protein>
    <submittedName>
        <fullName evidence="10">Putative vacuolar carboxypeptidase Cps1</fullName>
    </submittedName>
</protein>
<dbReference type="GO" id="GO:0051603">
    <property type="term" value="P:proteolysis involved in protein catabolic process"/>
    <property type="evidence" value="ECO:0007669"/>
    <property type="project" value="TreeGrafter"/>
</dbReference>
<feature type="binding site" evidence="7">
    <location>
        <position position="213"/>
    </location>
    <ligand>
        <name>Zn(2+)</name>
        <dbReference type="ChEBI" id="CHEBI:29105"/>
        <label>1</label>
    </ligand>
</feature>
<dbReference type="CDD" id="cd05674">
    <property type="entry name" value="M20_yscS"/>
    <property type="match status" value="1"/>
</dbReference>
<dbReference type="GO" id="GO:0000328">
    <property type="term" value="C:fungal-type vacuole lumen"/>
    <property type="evidence" value="ECO:0007669"/>
    <property type="project" value="TreeGrafter"/>
</dbReference>
<sequence length="555" mass="61634">MLWQSIFCSQLLATAAARIPSQTYLGSTSDRQRDSSLWCHIPGVAESPRDGLRSSRDVFTGDDALSLQVERLTAAVNVPTVSYDDNGDVNEDERWLPFGRLHKTLLSIFPLVHKHLRLEKVNKYGLLYHITGTNTSLKPVVFMAHQDVVPAGRPSAWTHPPFDAFFDGEWLWGRGSADCKSNLIGILSAMESLLQQKFKPQRTIIFSFGFDEETSGYRGAKYLARHLEEKLGPNSIAMILDEGGMGVATTGDVAYALPAIAEKGFVDIVMTLETPGGHSSRPPAHTGIGIMSKLISALEDSPFYPSLSDKNPVRGVLECEAIYSDEYVEPWLKEKLQSGHDIGEEIVQSRGDSIRWQLQTSQAVDEIRGGDKDNQLPEEVNAVVNYRISPQNKVEDLFERRAEILAEVAHEHGIAVSGLGFNESRTADGILRLKTDQLLVPSPITPTESTNDVWNLVGSTLRQVYESVDTLPGVKTVIPVGSIATGNSDTSHYWNLTQQIYRFTPIREDARQGVHTVDERIEMQAHLEATRVYYDLMRKFQEFGGETCEGSCLVL</sequence>
<dbReference type="FunFam" id="3.40.630.10:FF:000027">
    <property type="entry name" value="N-fatty-acyl-amino acid synthase/hydrolase PM20D1"/>
    <property type="match status" value="1"/>
</dbReference>
<keyword evidence="8" id="KW-0732">Signal</keyword>
<dbReference type="InterPro" id="IPR011650">
    <property type="entry name" value="Peptidase_M20_dimer"/>
</dbReference>
<dbReference type="SUPFAM" id="SSF53187">
    <property type="entry name" value="Zn-dependent exopeptidases"/>
    <property type="match status" value="1"/>
</dbReference>
<feature type="binding site" evidence="7">
    <location>
        <position position="178"/>
    </location>
    <ligand>
        <name>Zn(2+)</name>
        <dbReference type="ChEBI" id="CHEBI:29105"/>
        <label>1</label>
    </ligand>
</feature>
<dbReference type="PROSITE" id="PS00759">
    <property type="entry name" value="ARGE_DAPE_CPG2_2"/>
    <property type="match status" value="1"/>
</dbReference>
<evidence type="ECO:0000313" key="10">
    <source>
        <dbReference type="EMBL" id="KAF2773202.1"/>
    </source>
</evidence>
<feature type="active site" evidence="6">
    <location>
        <position position="147"/>
    </location>
</feature>
<evidence type="ECO:0000256" key="3">
    <source>
        <dbReference type="ARBA" id="ARBA00022723"/>
    </source>
</evidence>
<dbReference type="Gene3D" id="3.30.70.360">
    <property type="match status" value="1"/>
</dbReference>
<dbReference type="Gene3D" id="3.40.630.10">
    <property type="entry name" value="Zn peptidases"/>
    <property type="match status" value="1"/>
</dbReference>
<dbReference type="InterPro" id="IPR036264">
    <property type="entry name" value="Bact_exopeptidase_dim_dom"/>
</dbReference>
<feature type="binding site" evidence="7">
    <location>
        <position position="515"/>
    </location>
    <ligand>
        <name>Zn(2+)</name>
        <dbReference type="ChEBI" id="CHEBI:29105"/>
        <label>1</label>
    </ligand>
</feature>
<dbReference type="InterPro" id="IPR002933">
    <property type="entry name" value="Peptidase_M20"/>
</dbReference>
<dbReference type="InterPro" id="IPR017141">
    <property type="entry name" value="Pept_M20_carboxypep"/>
</dbReference>
<keyword evidence="3 7" id="KW-0479">Metal-binding</keyword>
<dbReference type="InterPro" id="IPR047177">
    <property type="entry name" value="Pept_M20A"/>
</dbReference>
<feature type="binding site" evidence="7">
    <location>
        <position position="178"/>
    </location>
    <ligand>
        <name>Zn(2+)</name>
        <dbReference type="ChEBI" id="CHEBI:29105"/>
        <label>2</label>
    </ligand>
</feature>
<dbReference type="Pfam" id="PF07687">
    <property type="entry name" value="M20_dimer"/>
    <property type="match status" value="1"/>
</dbReference>
<keyword evidence="4" id="KW-0378">Hydrolase</keyword>
<evidence type="ECO:0000256" key="1">
    <source>
        <dbReference type="ARBA" id="ARBA00006247"/>
    </source>
</evidence>
<dbReference type="GO" id="GO:0004181">
    <property type="term" value="F:metallocarboxypeptidase activity"/>
    <property type="evidence" value="ECO:0007669"/>
    <property type="project" value="InterPro"/>
</dbReference>
<feature type="active site" description="Proton acceptor" evidence="6">
    <location>
        <position position="212"/>
    </location>
</feature>
<feature type="chain" id="PRO_5026057361" evidence="8">
    <location>
        <begin position="18"/>
        <end position="555"/>
    </location>
</feature>
<organism evidence="10 11">
    <name type="scientific">Teratosphaeria nubilosa</name>
    <dbReference type="NCBI Taxonomy" id="161662"/>
    <lineage>
        <taxon>Eukaryota</taxon>
        <taxon>Fungi</taxon>
        <taxon>Dikarya</taxon>
        <taxon>Ascomycota</taxon>
        <taxon>Pezizomycotina</taxon>
        <taxon>Dothideomycetes</taxon>
        <taxon>Dothideomycetidae</taxon>
        <taxon>Mycosphaerellales</taxon>
        <taxon>Teratosphaeriaceae</taxon>
        <taxon>Teratosphaeria</taxon>
    </lineage>
</organism>
<dbReference type="PANTHER" id="PTHR45962:SF1">
    <property type="entry name" value="N-FATTY-ACYL-AMINO ACID SYNTHASE_HYDROLASE PM20D1"/>
    <property type="match status" value="1"/>
</dbReference>